<evidence type="ECO:0000313" key="2">
    <source>
        <dbReference type="EMBL" id="KAB1637744.1"/>
    </source>
</evidence>
<name>A0A7J5B1E8_9MICO</name>
<dbReference type="OrthoDB" id="5120224at2"/>
<protein>
    <submittedName>
        <fullName evidence="2">YtxH domain-containing protein</fullName>
    </submittedName>
</protein>
<evidence type="ECO:0000256" key="1">
    <source>
        <dbReference type="SAM" id="MobiDB-lite"/>
    </source>
</evidence>
<keyword evidence="3" id="KW-1185">Reference proteome</keyword>
<dbReference type="Proteomes" id="UP000490386">
    <property type="component" value="Unassembled WGS sequence"/>
</dbReference>
<reference evidence="2 3" key="1">
    <citation type="submission" date="2019-09" db="EMBL/GenBank/DDBJ databases">
        <title>Phylogeny of genus Pseudoclavibacter and closely related genus.</title>
        <authorList>
            <person name="Li Y."/>
        </authorList>
    </citation>
    <scope>NUCLEOTIDE SEQUENCE [LARGE SCALE GENOMIC DNA]</scope>
    <source>
        <strain evidence="2 3">THG-MD12</strain>
    </source>
</reference>
<dbReference type="RefSeq" id="WP_104254471.1">
    <property type="nucleotide sequence ID" value="NZ_CANKVH010000013.1"/>
</dbReference>
<gene>
    <name evidence="2" type="ORF">F8O03_11125</name>
</gene>
<evidence type="ECO:0000313" key="3">
    <source>
        <dbReference type="Proteomes" id="UP000490386"/>
    </source>
</evidence>
<proteinExistence type="predicted"/>
<organism evidence="2 3">
    <name type="scientific">Pseudoclavibacter terrae</name>
    <dbReference type="NCBI Taxonomy" id="1530195"/>
    <lineage>
        <taxon>Bacteria</taxon>
        <taxon>Bacillati</taxon>
        <taxon>Actinomycetota</taxon>
        <taxon>Actinomycetes</taxon>
        <taxon>Micrococcales</taxon>
        <taxon>Microbacteriaceae</taxon>
        <taxon>Pseudoclavibacter</taxon>
    </lineage>
</organism>
<comment type="caution">
    <text evidence="2">The sequence shown here is derived from an EMBL/GenBank/DDBJ whole genome shotgun (WGS) entry which is preliminary data.</text>
</comment>
<sequence length="107" mass="11126">MKKFVFVLGLGAGYVLGARAGRKRYEQISSVAHTVWDTKLVRAKRAEVDEISRKLAPKVADAAVSGAKLVTAQVTKAVKDNGKKGSSSKSTPPAPTGTVGNPSSDAS</sequence>
<feature type="region of interest" description="Disordered" evidence="1">
    <location>
        <begin position="77"/>
        <end position="107"/>
    </location>
</feature>
<dbReference type="EMBL" id="WBJX01000003">
    <property type="protein sequence ID" value="KAB1637744.1"/>
    <property type="molecule type" value="Genomic_DNA"/>
</dbReference>
<accession>A0A7J5B1E8</accession>
<dbReference type="AlphaFoldDB" id="A0A7J5B1E8"/>